<dbReference type="InterPro" id="IPR050833">
    <property type="entry name" value="Poly_Biosynth_Transport"/>
</dbReference>
<feature type="transmembrane region" description="Helical" evidence="6">
    <location>
        <begin position="434"/>
        <end position="455"/>
    </location>
</feature>
<name>A0ABT5KWA4_9BURK</name>
<dbReference type="Proteomes" id="UP001219862">
    <property type="component" value="Unassembled WGS sequence"/>
</dbReference>
<evidence type="ECO:0000256" key="6">
    <source>
        <dbReference type="SAM" id="Phobius"/>
    </source>
</evidence>
<feature type="transmembrane region" description="Helical" evidence="6">
    <location>
        <begin position="374"/>
        <end position="394"/>
    </location>
</feature>
<feature type="transmembrane region" description="Helical" evidence="6">
    <location>
        <begin position="461"/>
        <end position="481"/>
    </location>
</feature>
<dbReference type="EMBL" id="JAQQXS010000015">
    <property type="protein sequence ID" value="MDC8786695.1"/>
    <property type="molecule type" value="Genomic_DNA"/>
</dbReference>
<feature type="transmembrane region" description="Helical" evidence="6">
    <location>
        <begin position="160"/>
        <end position="179"/>
    </location>
</feature>
<feature type="transmembrane region" description="Helical" evidence="6">
    <location>
        <begin position="400"/>
        <end position="422"/>
    </location>
</feature>
<gene>
    <name evidence="7" type="ORF">PRZ01_16005</name>
</gene>
<evidence type="ECO:0000256" key="4">
    <source>
        <dbReference type="ARBA" id="ARBA00022989"/>
    </source>
</evidence>
<keyword evidence="8" id="KW-1185">Reference proteome</keyword>
<keyword evidence="5 6" id="KW-0472">Membrane</keyword>
<feature type="transmembrane region" description="Helical" evidence="6">
    <location>
        <begin position="308"/>
        <end position="333"/>
    </location>
</feature>
<dbReference type="PANTHER" id="PTHR30250:SF26">
    <property type="entry name" value="PSMA PROTEIN"/>
    <property type="match status" value="1"/>
</dbReference>
<protein>
    <submittedName>
        <fullName evidence="7">Oligosaccharide flippase family protein</fullName>
    </submittedName>
</protein>
<dbReference type="RefSeq" id="WP_273597810.1">
    <property type="nucleotide sequence ID" value="NZ_JAQQXS010000015.1"/>
</dbReference>
<evidence type="ECO:0000256" key="2">
    <source>
        <dbReference type="ARBA" id="ARBA00022475"/>
    </source>
</evidence>
<evidence type="ECO:0000313" key="7">
    <source>
        <dbReference type="EMBL" id="MDC8786695.1"/>
    </source>
</evidence>
<evidence type="ECO:0000256" key="5">
    <source>
        <dbReference type="ARBA" id="ARBA00023136"/>
    </source>
</evidence>
<keyword evidence="2" id="KW-1003">Cell membrane</keyword>
<keyword evidence="3 6" id="KW-0812">Transmembrane</keyword>
<feature type="transmembrane region" description="Helical" evidence="6">
    <location>
        <begin position="339"/>
        <end position="362"/>
    </location>
</feature>
<feature type="transmembrane region" description="Helical" evidence="6">
    <location>
        <begin position="12"/>
        <end position="30"/>
    </location>
</feature>
<feature type="transmembrane region" description="Helical" evidence="6">
    <location>
        <begin position="127"/>
        <end position="148"/>
    </location>
</feature>
<dbReference type="Pfam" id="PF13440">
    <property type="entry name" value="Polysacc_synt_3"/>
    <property type="match status" value="1"/>
</dbReference>
<reference evidence="7 8" key="1">
    <citation type="submission" date="2022-10" db="EMBL/GenBank/DDBJ databases">
        <title>paucibacter sp. hw8 Genome sequencing.</title>
        <authorList>
            <person name="Park S."/>
        </authorList>
    </citation>
    <scope>NUCLEOTIDE SEQUENCE [LARGE SCALE GENOMIC DNA]</scope>
    <source>
        <strain evidence="8">hw8</strain>
    </source>
</reference>
<keyword evidence="4 6" id="KW-1133">Transmembrane helix</keyword>
<sequence>MKLFSHRIANNAAFGALQTLSSAVLMFFLYRFLLKNLGAENLGIWAVVLASTSIGRLTDLGFAGAVVKFVAGSQAEQDSARAARYVQTAAISIASILFVLGLCLLPVFDFLLTWVLPAAAQPLAVQILPFALLTLFFSLVAGIFQSAIDACHRMDRRNAILMGCNVLYTAVAVLATPVYGLKGLAFAQVTQSFLVLAMSWFSARKLIPEIPVLLLKWNHTEFKEMLGYATNFQIGVLAGLFFDPITKFFLAKFGGLAEVAYYEMANQLILRARGVVVSAQQAIVPEVASQVAEGKDDSAGLYLKAHRLSLVIVFPYYSLLAISLPAFSMFWIGHYEPKFVIYGALMCMGWLISNLGVASYYYNIGRGMLVWNTISHLLMAVVNIVFAVILGYFFDGIGVIVAAMLGLIFSGVLLTMVVHHKLGMQMKSILPREHFLYVGILVLGLASLLMVLTVTDVTANVGKLTLLVLPVLYMGIIVCAMRGDSKGREFMSTLRAKFSRG</sequence>
<dbReference type="PANTHER" id="PTHR30250">
    <property type="entry name" value="PST FAMILY PREDICTED COLANIC ACID TRANSPORTER"/>
    <property type="match status" value="1"/>
</dbReference>
<accession>A0ABT5KWA4</accession>
<evidence type="ECO:0000256" key="1">
    <source>
        <dbReference type="ARBA" id="ARBA00004651"/>
    </source>
</evidence>
<comment type="subcellular location">
    <subcellularLocation>
        <location evidence="1">Cell membrane</location>
        <topology evidence="1">Multi-pass membrane protein</topology>
    </subcellularLocation>
</comment>
<comment type="caution">
    <text evidence="7">The sequence shown here is derived from an EMBL/GenBank/DDBJ whole genome shotgun (WGS) entry which is preliminary data.</text>
</comment>
<organism evidence="7 8">
    <name type="scientific">Roseateles koreensis</name>
    <dbReference type="NCBI Taxonomy" id="2987526"/>
    <lineage>
        <taxon>Bacteria</taxon>
        <taxon>Pseudomonadati</taxon>
        <taxon>Pseudomonadota</taxon>
        <taxon>Betaproteobacteria</taxon>
        <taxon>Burkholderiales</taxon>
        <taxon>Sphaerotilaceae</taxon>
        <taxon>Roseateles</taxon>
    </lineage>
</organism>
<feature type="transmembrane region" description="Helical" evidence="6">
    <location>
        <begin position="42"/>
        <end position="67"/>
    </location>
</feature>
<feature type="transmembrane region" description="Helical" evidence="6">
    <location>
        <begin position="88"/>
        <end position="115"/>
    </location>
</feature>
<proteinExistence type="predicted"/>
<evidence type="ECO:0000256" key="3">
    <source>
        <dbReference type="ARBA" id="ARBA00022692"/>
    </source>
</evidence>
<evidence type="ECO:0000313" key="8">
    <source>
        <dbReference type="Proteomes" id="UP001219862"/>
    </source>
</evidence>